<feature type="domain" description="ABC transporter" evidence="11">
    <location>
        <begin position="809"/>
        <end position="1045"/>
    </location>
</feature>
<evidence type="ECO:0000313" key="13">
    <source>
        <dbReference type="EMBL" id="OXG12995.1"/>
    </source>
</evidence>
<dbReference type="Pfam" id="PF00005">
    <property type="entry name" value="ABC_tran"/>
    <property type="match status" value="2"/>
</dbReference>
<feature type="compositionally biased region" description="Basic and acidic residues" evidence="9">
    <location>
        <begin position="554"/>
        <end position="572"/>
    </location>
</feature>
<reference evidence="13 14" key="1">
    <citation type="submission" date="2017-06" db="EMBL/GenBank/DDBJ databases">
        <title>Global population genomics of the pathogenic fungus Cryptococcus neoformans var. grubii.</title>
        <authorList>
            <person name="Cuomo C."/>
            <person name="Litvintseva A."/>
            <person name="Chen Y."/>
            <person name="Young S."/>
            <person name="Zeng Q."/>
            <person name="Chapman S."/>
            <person name="Gujja S."/>
            <person name="Saif S."/>
            <person name="Birren B."/>
        </authorList>
    </citation>
    <scope>NUCLEOTIDE SEQUENCE [LARGE SCALE GENOMIC DNA]</scope>
    <source>
        <strain evidence="13 14">Tu259-1</strain>
    </source>
</reference>
<feature type="region of interest" description="Disordered" evidence="9">
    <location>
        <begin position="511"/>
        <end position="572"/>
    </location>
</feature>
<dbReference type="FunFam" id="1.20.1560.10:FF:000013">
    <property type="entry name" value="ABC transporter C family member 2"/>
    <property type="match status" value="1"/>
</dbReference>
<dbReference type="Proteomes" id="UP000199727">
    <property type="component" value="Unassembled WGS sequence"/>
</dbReference>
<keyword evidence="6 13" id="KW-0067">ATP-binding</keyword>
<dbReference type="EMBL" id="AMKT01000083">
    <property type="protein sequence ID" value="OXG12995.1"/>
    <property type="molecule type" value="Genomic_DNA"/>
</dbReference>
<dbReference type="GO" id="GO:0016020">
    <property type="term" value="C:membrane"/>
    <property type="evidence" value="ECO:0007669"/>
    <property type="project" value="UniProtKB-SubCell"/>
</dbReference>
<dbReference type="InterPro" id="IPR050173">
    <property type="entry name" value="ABC_transporter_C-like"/>
</dbReference>
<dbReference type="PANTHER" id="PTHR24223:SF356">
    <property type="entry name" value="ATP-BINDING CASSETTE TRANSPORTER ABC4"/>
    <property type="match status" value="1"/>
</dbReference>
<evidence type="ECO:0000256" key="6">
    <source>
        <dbReference type="ARBA" id="ARBA00022840"/>
    </source>
</evidence>
<feature type="transmembrane region" description="Helical" evidence="10">
    <location>
        <begin position="626"/>
        <end position="645"/>
    </location>
</feature>
<keyword evidence="5" id="KW-0547">Nucleotide-binding</keyword>
<feature type="transmembrane region" description="Helical" evidence="10">
    <location>
        <begin position="384"/>
        <end position="404"/>
    </location>
</feature>
<dbReference type="GO" id="GO:0016887">
    <property type="term" value="F:ATP hydrolysis activity"/>
    <property type="evidence" value="ECO:0007669"/>
    <property type="project" value="InterPro"/>
</dbReference>
<dbReference type="CDD" id="cd18596">
    <property type="entry name" value="ABC_6TM_VMR1_D1_like"/>
    <property type="match status" value="1"/>
</dbReference>
<dbReference type="PROSITE" id="PS00211">
    <property type="entry name" value="ABC_TRANSPORTER_1"/>
    <property type="match status" value="2"/>
</dbReference>
<feature type="transmembrane region" description="Helical" evidence="10">
    <location>
        <begin position="1327"/>
        <end position="1344"/>
    </location>
</feature>
<protein>
    <submittedName>
        <fullName evidence="13">ATP-binding cassette transporter</fullName>
    </submittedName>
</protein>
<feature type="compositionally biased region" description="Basic and acidic residues" evidence="9">
    <location>
        <begin position="1048"/>
        <end position="1067"/>
    </location>
</feature>
<dbReference type="GO" id="GO:0005524">
    <property type="term" value="F:ATP binding"/>
    <property type="evidence" value="ECO:0007669"/>
    <property type="project" value="UniProtKB-KW"/>
</dbReference>
<name>A0A854Q614_CRYNE</name>
<evidence type="ECO:0000256" key="2">
    <source>
        <dbReference type="ARBA" id="ARBA00022448"/>
    </source>
</evidence>
<evidence type="ECO:0000256" key="4">
    <source>
        <dbReference type="ARBA" id="ARBA00022737"/>
    </source>
</evidence>
<dbReference type="InterPro" id="IPR036640">
    <property type="entry name" value="ABC1_TM_sf"/>
</dbReference>
<dbReference type="Gene3D" id="1.20.1560.10">
    <property type="entry name" value="ABC transporter type 1, transmembrane domain"/>
    <property type="match status" value="2"/>
</dbReference>
<keyword evidence="4" id="KW-0677">Repeat</keyword>
<evidence type="ECO:0000256" key="5">
    <source>
        <dbReference type="ARBA" id="ARBA00022741"/>
    </source>
</evidence>
<evidence type="ECO:0000259" key="11">
    <source>
        <dbReference type="PROSITE" id="PS50893"/>
    </source>
</evidence>
<dbReference type="PANTHER" id="PTHR24223">
    <property type="entry name" value="ATP-BINDING CASSETTE SUB-FAMILY C"/>
    <property type="match status" value="1"/>
</dbReference>
<organism evidence="13 14">
    <name type="scientific">Cryptococcus neoformans Tu259-1</name>
    <dbReference type="NCBI Taxonomy" id="1230072"/>
    <lineage>
        <taxon>Eukaryota</taxon>
        <taxon>Fungi</taxon>
        <taxon>Dikarya</taxon>
        <taxon>Basidiomycota</taxon>
        <taxon>Agaricomycotina</taxon>
        <taxon>Tremellomycetes</taxon>
        <taxon>Tremellales</taxon>
        <taxon>Cryptococcaceae</taxon>
        <taxon>Cryptococcus</taxon>
        <taxon>Cryptococcus neoformans species complex</taxon>
    </lineage>
</organism>
<feature type="transmembrane region" description="Helical" evidence="10">
    <location>
        <begin position="750"/>
        <end position="771"/>
    </location>
</feature>
<keyword evidence="8 10" id="KW-0472">Membrane</keyword>
<evidence type="ECO:0000256" key="1">
    <source>
        <dbReference type="ARBA" id="ARBA00004141"/>
    </source>
</evidence>
<feature type="transmembrane region" description="Helical" evidence="10">
    <location>
        <begin position="599"/>
        <end position="620"/>
    </location>
</feature>
<feature type="transmembrane region" description="Helical" evidence="10">
    <location>
        <begin position="710"/>
        <end position="730"/>
    </location>
</feature>
<dbReference type="CDD" id="cd18604">
    <property type="entry name" value="ABC_6TM_VMR1_D2_like"/>
    <property type="match status" value="1"/>
</dbReference>
<dbReference type="Pfam" id="PF00664">
    <property type="entry name" value="ABC_membrane"/>
    <property type="match status" value="2"/>
</dbReference>
<dbReference type="GO" id="GO:0140359">
    <property type="term" value="F:ABC-type transporter activity"/>
    <property type="evidence" value="ECO:0007669"/>
    <property type="project" value="InterPro"/>
</dbReference>
<comment type="subcellular location">
    <subcellularLocation>
        <location evidence="1">Membrane</location>
        <topology evidence="1">Multi-pass membrane protein</topology>
    </subcellularLocation>
</comment>
<evidence type="ECO:0000259" key="12">
    <source>
        <dbReference type="PROSITE" id="PS50929"/>
    </source>
</evidence>
<keyword evidence="7 10" id="KW-1133">Transmembrane helix</keyword>
<feature type="domain" description="ABC transmembrane type-1" evidence="12">
    <location>
        <begin position="1098"/>
        <end position="1369"/>
    </location>
</feature>
<feature type="domain" description="ABC transmembrane type-1" evidence="12">
    <location>
        <begin position="385"/>
        <end position="766"/>
    </location>
</feature>
<proteinExistence type="predicted"/>
<feature type="transmembrane region" description="Helical" evidence="10">
    <location>
        <begin position="199"/>
        <end position="216"/>
    </location>
</feature>
<dbReference type="FunFam" id="3.40.50.300:FF:000838">
    <property type="entry name" value="ABC multidrug transporter (Eurofung)"/>
    <property type="match status" value="1"/>
</dbReference>
<feature type="transmembrane region" description="Helical" evidence="10">
    <location>
        <begin position="1239"/>
        <end position="1258"/>
    </location>
</feature>
<keyword evidence="3 10" id="KW-0812">Transmembrane</keyword>
<dbReference type="InterPro" id="IPR003439">
    <property type="entry name" value="ABC_transporter-like_ATP-bd"/>
</dbReference>
<dbReference type="InterPro" id="IPR017871">
    <property type="entry name" value="ABC_transporter-like_CS"/>
</dbReference>
<dbReference type="PROSITE" id="PS50929">
    <property type="entry name" value="ABC_TM1F"/>
    <property type="match status" value="2"/>
</dbReference>
<dbReference type="SUPFAM" id="SSF90123">
    <property type="entry name" value="ABC transporter transmembrane region"/>
    <property type="match status" value="2"/>
</dbReference>
<sequence length="1666" mass="185480">MIVQEFAQSVFSSVSESLVEVAKNKNKNPPPPLILRHSLFFLPLFVAISALVLLLSSVVPKTYTFIRTRFYRQSYEPLLINDEELDVETEAVEVTPAPPSMPSGGLLADFKAHVRSMKEYGSVLFGLEVLRTLCLCALLGLSIYATILAESPEKHQSVLEDGTVEDMAKHWGRKKHKKKKGKHSKSTVDDYSSLEWGEFGVSGFYLYTLVFSLLLLTLRPATRLRRHIITHLDSLLLLAFAVYAYRDIWPLFTFNLDPADINTPVTWARVAILTVSAVLIPLVRPRTYVPVDPQHPSPPGEIHPEQTSPLLFYIFFEYMTGLVWKAWKTPALPYEDLHPLADYDRAEYLYKQHMDKLDPVRRKEKGLKPRNLVLSLASVFKKEILMVSLMSAMSAIFELSGSVGINQLLDYLEKDGKGHSLRPIVWIIFLFLGPTFGSLTMQFYIFTTTRSLVRSEALLTQLLFDHALRLRMKDQVDDDREKEVDNMVNGEGSVPLITVEDVEEVIDHAPGAPEEFQDRFENEAGEESTARGSGKRKSAPQSTDATEVGSANGSDKDAAVDRKAAADEEARKSKGQGLAGKINVLMAADIESVIEGRDLALIFVYTPVQFVLCVVLLYRILSWSSLIGMLTMFITLPLPGLLTKLNAQFQQKRMLATDSRIDTITESINALRIIKMFGWEDRIKERVAAKREEELTLIWRRRLMNLFTTLLNTVLPVLTMTVTFAVYTIFQKQQLTAAKVFTSMTVFELVKGQLGMCFYLINSVVTAWVSVRRLDKFLHESEMIDEYSEGKLATIKPSEQLEAEQEGLIRIHDATFTWDSQPDTSGEIPFRLRIEDTTFKKGKINLITGPTGSGKSSFLKALIGELHFEQKQGAFYHLPREDGVSYAAQESWCTSDSVRDNILFGEPFEESRYWKVISACGLEPDLKLFDDGDLTEVGEKGITLSGGQKARLTLARAIYSKTAVVLLDDIFSALDTLTSRWIIDNLLSGDLVKDRTVLLITHHIHLAAPVADFIITLNEDGSVRSQGSINEGVLDDSELQEAEEAEEQEIKEAEQGEKKVEEKPTTKLIQAEEKSEGRISRKALFAFFRTFGGPVFWFLYFGLLVGGQAMSSFETYWLGHWARAYEQVGDPRKVSVTFYLGLYFVFVLIGLVQLAASAILFYMGAVKASREVHKRLVNTIFGAYMRFLDSTPVGRIISRFTKDMKSVDGAFTETFANVADVTVGLALKIIVVISLVPLFSLPAVFIGCLGGVLGEMYIHGQLSVKREMSNAKSPLFSHFSAAFNGIVSIRAYGAQQKVRAEAQRRADKYTRAATAFYNLNRWVTIRLDMLGGLFAASLAAFLVYGPRLDASTSGFALSQAISFSSMILWWVRMVNEMEVQGNSVERIQDYLVIPQEPAFEESKQPPAAWPTSGEIVLDHLSAKYSNDGPLVLDNLDLTIKSGEKIGIVGRTGSGKSTLALALLRMLPTTGKVLIDGVDTGKINLHALRSNVTIIPQDPILLSGSLRFNLDPFGEHDDYELNDALQQSGLGASRQPGNGGAVTPQRLTLDTHISAGGGNLSQGQRQLVALARALVRNSKVLILDEATASVDFDTDTLIQKSIRDLPSSCTVLTVAHRLSTIMDYDRVLVLGAGKMLEFDAPETLKKNSDSYFGKLCQAMEGKNSDDY</sequence>
<dbReference type="FunFam" id="3.40.50.300:FF:002823">
    <property type="entry name" value="ATP-binding cassette (ABC) transporter, putative"/>
    <property type="match status" value="1"/>
</dbReference>
<gene>
    <name evidence="13" type="ORF">C361_06183</name>
</gene>
<dbReference type="InterPro" id="IPR011527">
    <property type="entry name" value="ABC1_TM_dom"/>
</dbReference>
<feature type="transmembrane region" description="Helical" evidence="10">
    <location>
        <begin position="265"/>
        <end position="283"/>
    </location>
</feature>
<feature type="domain" description="ABC transporter" evidence="11">
    <location>
        <begin position="1415"/>
        <end position="1656"/>
    </location>
</feature>
<accession>A0A854Q614</accession>
<keyword evidence="2" id="KW-0813">Transport</keyword>
<dbReference type="SUPFAM" id="SSF52540">
    <property type="entry name" value="P-loop containing nucleoside triphosphate hydrolases"/>
    <property type="match status" value="2"/>
</dbReference>
<dbReference type="OrthoDB" id="6500128at2759"/>
<feature type="transmembrane region" description="Helical" evidence="10">
    <location>
        <begin position="1140"/>
        <end position="1165"/>
    </location>
</feature>
<feature type="region of interest" description="Disordered" evidence="9">
    <location>
        <begin position="1043"/>
        <end position="1067"/>
    </location>
</feature>
<dbReference type="CDD" id="cd03244">
    <property type="entry name" value="ABCC_MRP_domain2"/>
    <property type="match status" value="1"/>
</dbReference>
<feature type="transmembrane region" description="Helical" evidence="10">
    <location>
        <begin position="1083"/>
        <end position="1103"/>
    </location>
</feature>
<feature type="transmembrane region" description="Helical" evidence="10">
    <location>
        <begin position="228"/>
        <end position="245"/>
    </location>
</feature>
<dbReference type="SMART" id="SM00382">
    <property type="entry name" value="AAA"/>
    <property type="match status" value="2"/>
</dbReference>
<dbReference type="PROSITE" id="PS50893">
    <property type="entry name" value="ABC_TRANSPORTER_2"/>
    <property type="match status" value="2"/>
</dbReference>
<feature type="transmembrane region" description="Helical" evidence="10">
    <location>
        <begin position="123"/>
        <end position="147"/>
    </location>
</feature>
<dbReference type="InterPro" id="IPR027417">
    <property type="entry name" value="P-loop_NTPase"/>
</dbReference>
<dbReference type="InterPro" id="IPR003593">
    <property type="entry name" value="AAA+_ATPase"/>
</dbReference>
<evidence type="ECO:0000256" key="10">
    <source>
        <dbReference type="SAM" id="Phobius"/>
    </source>
</evidence>
<comment type="caution">
    <text evidence="13">The sequence shown here is derived from an EMBL/GenBank/DDBJ whole genome shotgun (WGS) entry which is preliminary data.</text>
</comment>
<dbReference type="Gene3D" id="3.40.50.300">
    <property type="entry name" value="P-loop containing nucleotide triphosphate hydrolases"/>
    <property type="match status" value="2"/>
</dbReference>
<dbReference type="CDD" id="cd03250">
    <property type="entry name" value="ABCC_MRP_domain1"/>
    <property type="match status" value="1"/>
</dbReference>
<feature type="transmembrane region" description="Helical" evidence="10">
    <location>
        <begin position="39"/>
        <end position="59"/>
    </location>
</feature>
<evidence type="ECO:0000256" key="9">
    <source>
        <dbReference type="SAM" id="MobiDB-lite"/>
    </source>
</evidence>
<evidence type="ECO:0000256" key="3">
    <source>
        <dbReference type="ARBA" id="ARBA00022692"/>
    </source>
</evidence>
<feature type="transmembrane region" description="Helical" evidence="10">
    <location>
        <begin position="424"/>
        <end position="446"/>
    </location>
</feature>
<evidence type="ECO:0000256" key="7">
    <source>
        <dbReference type="ARBA" id="ARBA00022989"/>
    </source>
</evidence>
<evidence type="ECO:0000256" key="8">
    <source>
        <dbReference type="ARBA" id="ARBA00023136"/>
    </source>
</evidence>
<evidence type="ECO:0000313" key="14">
    <source>
        <dbReference type="Proteomes" id="UP000199727"/>
    </source>
</evidence>
<feature type="compositionally biased region" description="Polar residues" evidence="9">
    <location>
        <begin position="539"/>
        <end position="553"/>
    </location>
</feature>